<organism evidence="2 3">
    <name type="scientific">Actinomyces urogenitalis DORA_12</name>
    <dbReference type="NCBI Taxonomy" id="1403939"/>
    <lineage>
        <taxon>Bacteria</taxon>
        <taxon>Bacillati</taxon>
        <taxon>Actinomycetota</taxon>
        <taxon>Actinomycetes</taxon>
        <taxon>Actinomycetales</taxon>
        <taxon>Actinomycetaceae</taxon>
        <taxon>Actinomyces</taxon>
    </lineage>
</organism>
<evidence type="ECO:0000313" key="3">
    <source>
        <dbReference type="Proteomes" id="UP000018852"/>
    </source>
</evidence>
<evidence type="ECO:0000256" key="1">
    <source>
        <dbReference type="SAM" id="Phobius"/>
    </source>
</evidence>
<sequence length="132" mass="13295">MTPTPPPPGPLSHQEVFRRTARRVLVVGLVLAALALAGGGVTGGQAWSGVLWGAGAGAVLTIVTAAALAVPWDRYPLLASSGVMISFAAKIVVMVAVVVLAGPYKASFSAGWFFASLAVILLAVTAVEVGSL</sequence>
<dbReference type="InterPro" id="IPR006311">
    <property type="entry name" value="TAT_signal"/>
</dbReference>
<evidence type="ECO:0000313" key="2">
    <source>
        <dbReference type="EMBL" id="ETJ06911.1"/>
    </source>
</evidence>
<dbReference type="AlphaFoldDB" id="W1VMJ6"/>
<dbReference type="PROSITE" id="PS51318">
    <property type="entry name" value="TAT"/>
    <property type="match status" value="1"/>
</dbReference>
<feature type="transmembrane region" description="Helical" evidence="1">
    <location>
        <begin position="50"/>
        <end position="70"/>
    </location>
</feature>
<keyword evidence="1" id="KW-1133">Transmembrane helix</keyword>
<dbReference type="EMBL" id="AZLV01000187">
    <property type="protein sequence ID" value="ETJ06911.1"/>
    <property type="molecule type" value="Genomic_DNA"/>
</dbReference>
<feature type="transmembrane region" description="Helical" evidence="1">
    <location>
        <begin position="24"/>
        <end position="44"/>
    </location>
</feature>
<keyword evidence="1" id="KW-0812">Transmembrane</keyword>
<gene>
    <name evidence="2" type="ORF">Q605_AUC00187G0006</name>
</gene>
<keyword evidence="1" id="KW-0472">Membrane</keyword>
<feature type="non-terminal residue" evidence="2">
    <location>
        <position position="132"/>
    </location>
</feature>
<dbReference type="Proteomes" id="UP000018852">
    <property type="component" value="Unassembled WGS sequence"/>
</dbReference>
<name>W1VMJ6_9ACTO</name>
<reference evidence="2 3" key="1">
    <citation type="submission" date="2013-12" db="EMBL/GenBank/DDBJ databases">
        <title>A Varibaculum cambriense genome reconstructed from a premature infant gut community with otherwise low bacterial novelty that shifts toward anaerobic metabolism during the third week of life.</title>
        <authorList>
            <person name="Brown C.T."/>
            <person name="Sharon I."/>
            <person name="Thomas B.C."/>
            <person name="Castelle C.J."/>
            <person name="Morowitz M.J."/>
            <person name="Banfield J.F."/>
        </authorList>
    </citation>
    <scope>NUCLEOTIDE SEQUENCE [LARGE SCALE GENOMIC DNA]</scope>
    <source>
        <strain evidence="3">DORA_12</strain>
    </source>
</reference>
<feature type="transmembrane region" description="Helical" evidence="1">
    <location>
        <begin position="110"/>
        <end position="129"/>
    </location>
</feature>
<protein>
    <submittedName>
        <fullName evidence="2">Uncharacterized protein</fullName>
    </submittedName>
</protein>
<proteinExistence type="predicted"/>
<comment type="caution">
    <text evidence="2">The sequence shown here is derived from an EMBL/GenBank/DDBJ whole genome shotgun (WGS) entry which is preliminary data.</text>
</comment>
<feature type="transmembrane region" description="Helical" evidence="1">
    <location>
        <begin position="82"/>
        <end position="104"/>
    </location>
</feature>
<accession>W1VMJ6</accession>